<sequence>MIRYVFAVSLAAGLLWLAYQLGRAHEETEQTAACHDRIAGIDDALRRAADARDRAAVLAERAARADTDAERSAARETAAIIQERIIHVPIEVPADCRGPVPDGLRDAVEAARAAANAAAGG</sequence>
<gene>
    <name evidence="1" type="ORF">ACFO3Q_04150</name>
</gene>
<evidence type="ECO:0000313" key="1">
    <source>
        <dbReference type="EMBL" id="MFC4727360.1"/>
    </source>
</evidence>
<proteinExistence type="predicted"/>
<evidence type="ECO:0000313" key="2">
    <source>
        <dbReference type="Proteomes" id="UP001595892"/>
    </source>
</evidence>
<organism evidence="1 2">
    <name type="scientific">Coralloluteibacterium thermophilum</name>
    <dbReference type="NCBI Taxonomy" id="2707049"/>
    <lineage>
        <taxon>Bacteria</taxon>
        <taxon>Pseudomonadati</taxon>
        <taxon>Pseudomonadota</taxon>
        <taxon>Gammaproteobacteria</taxon>
        <taxon>Lysobacterales</taxon>
        <taxon>Lysobacteraceae</taxon>
        <taxon>Coralloluteibacterium</taxon>
    </lineage>
</organism>
<keyword evidence="2" id="KW-1185">Reference proteome</keyword>
<protein>
    <recommendedName>
        <fullName evidence="3">DUF2570 domain-containing protein</fullName>
    </recommendedName>
</protein>
<dbReference type="RefSeq" id="WP_377003375.1">
    <property type="nucleotide sequence ID" value="NZ_JBHSGG010000010.1"/>
</dbReference>
<evidence type="ECO:0008006" key="3">
    <source>
        <dbReference type="Google" id="ProtNLM"/>
    </source>
</evidence>
<comment type="caution">
    <text evidence="1">The sequence shown here is derived from an EMBL/GenBank/DDBJ whole genome shotgun (WGS) entry which is preliminary data.</text>
</comment>
<name>A0ABV9NHS7_9GAMM</name>
<dbReference type="EMBL" id="JBHSGG010000010">
    <property type="protein sequence ID" value="MFC4727360.1"/>
    <property type="molecule type" value="Genomic_DNA"/>
</dbReference>
<accession>A0ABV9NHS7</accession>
<dbReference type="Proteomes" id="UP001595892">
    <property type="component" value="Unassembled WGS sequence"/>
</dbReference>
<reference evidence="2" key="1">
    <citation type="journal article" date="2019" name="Int. J. Syst. Evol. Microbiol.">
        <title>The Global Catalogue of Microorganisms (GCM) 10K type strain sequencing project: providing services to taxonomists for standard genome sequencing and annotation.</title>
        <authorList>
            <consortium name="The Broad Institute Genomics Platform"/>
            <consortium name="The Broad Institute Genome Sequencing Center for Infectious Disease"/>
            <person name="Wu L."/>
            <person name="Ma J."/>
        </authorList>
    </citation>
    <scope>NUCLEOTIDE SEQUENCE [LARGE SCALE GENOMIC DNA]</scope>
    <source>
        <strain evidence="2">CGMCC 1.13574</strain>
    </source>
</reference>